<proteinExistence type="predicted"/>
<dbReference type="InterPro" id="IPR000297">
    <property type="entry name" value="PPIase_PpiC"/>
</dbReference>
<dbReference type="Proteomes" id="UP001207605">
    <property type="component" value="Unassembled WGS sequence"/>
</dbReference>
<sequence length="344" mass="37979">MKKRLAMLVLAGAMVTSSLTGCGLKDSATVATVAGDEIPAGLANFYARMTQAQYESMYSSYLGDNMWTTEASEGKTYEKLVKDEVLKDLENMYLLEDHMDDYKISLSDDEKKAIKDAAKEFSKDNDKDDKEKVSGDTEYVERYLTLATIKQKMTDAIEAEADTNVTDDEAKQKAMQYVLFSVNTTDANGVYQSLSDEEKANVKANAEAFAEGAKETSDFEGFAQTQGYTVSEASFDGEGSASVPEALAKAADALDEGGVTDCIETDNGYYVAKVTSLFDQEATEEKKQTIISQRKQDKYDEVIKGWRKKGDISVKKSVWKKVDFNDLKVTLHTEDSEESTDSAN</sequence>
<dbReference type="PANTHER" id="PTHR47245:SF1">
    <property type="entry name" value="FOLDASE PROTEIN PRSA"/>
    <property type="match status" value="1"/>
</dbReference>
<dbReference type="InterPro" id="IPR046357">
    <property type="entry name" value="PPIase_dom_sf"/>
</dbReference>
<evidence type="ECO:0000256" key="1">
    <source>
        <dbReference type="ARBA" id="ARBA00000971"/>
    </source>
</evidence>
<dbReference type="PROSITE" id="PS50198">
    <property type="entry name" value="PPIC_PPIASE_2"/>
    <property type="match status" value="1"/>
</dbReference>
<evidence type="ECO:0000256" key="7">
    <source>
        <dbReference type="SAM" id="SignalP"/>
    </source>
</evidence>
<evidence type="ECO:0000256" key="6">
    <source>
        <dbReference type="PROSITE-ProRule" id="PRU00278"/>
    </source>
</evidence>
<keyword evidence="10" id="KW-1185">Reference proteome</keyword>
<keyword evidence="3 7" id="KW-0732">Signal</keyword>
<evidence type="ECO:0000256" key="5">
    <source>
        <dbReference type="ARBA" id="ARBA00023235"/>
    </source>
</evidence>
<evidence type="ECO:0000256" key="2">
    <source>
        <dbReference type="ARBA" id="ARBA00013194"/>
    </source>
</evidence>
<dbReference type="RefSeq" id="WP_262581682.1">
    <property type="nucleotide sequence ID" value="NZ_JAOQJV010000009.1"/>
</dbReference>
<feature type="chain" id="PRO_5047333055" description="peptidylprolyl isomerase" evidence="7">
    <location>
        <begin position="21"/>
        <end position="344"/>
    </location>
</feature>
<gene>
    <name evidence="9" type="ORF">OCV65_08380</name>
</gene>
<feature type="domain" description="PpiC" evidence="8">
    <location>
        <begin position="170"/>
        <end position="276"/>
    </location>
</feature>
<dbReference type="GO" id="GO:0003755">
    <property type="term" value="F:peptidyl-prolyl cis-trans isomerase activity"/>
    <property type="evidence" value="ECO:0007669"/>
    <property type="project" value="UniProtKB-EC"/>
</dbReference>
<feature type="signal peptide" evidence="7">
    <location>
        <begin position="1"/>
        <end position="20"/>
    </location>
</feature>
<dbReference type="Gene3D" id="3.10.50.40">
    <property type="match status" value="1"/>
</dbReference>
<keyword evidence="4 6" id="KW-0697">Rotamase</keyword>
<organism evidence="9 10">
    <name type="scientific">Dorea ammoniilytica</name>
    <dbReference type="NCBI Taxonomy" id="2981788"/>
    <lineage>
        <taxon>Bacteria</taxon>
        <taxon>Bacillati</taxon>
        <taxon>Bacillota</taxon>
        <taxon>Clostridia</taxon>
        <taxon>Lachnospirales</taxon>
        <taxon>Lachnospiraceae</taxon>
        <taxon>Dorea</taxon>
    </lineage>
</organism>
<evidence type="ECO:0000256" key="3">
    <source>
        <dbReference type="ARBA" id="ARBA00022729"/>
    </source>
</evidence>
<evidence type="ECO:0000259" key="8">
    <source>
        <dbReference type="PROSITE" id="PS50198"/>
    </source>
</evidence>
<reference evidence="9 10" key="1">
    <citation type="journal article" date="2021" name="ISME Commun">
        <title>Automated analysis of genomic sequences facilitates high-throughput and comprehensive description of bacteria.</title>
        <authorList>
            <person name="Hitch T.C.A."/>
        </authorList>
    </citation>
    <scope>NUCLEOTIDE SEQUENCE [LARGE SCALE GENOMIC DNA]</scope>
    <source>
        <strain evidence="9 10">Sanger_02</strain>
    </source>
</reference>
<dbReference type="Pfam" id="PF00639">
    <property type="entry name" value="Rotamase"/>
    <property type="match status" value="1"/>
</dbReference>
<comment type="catalytic activity">
    <reaction evidence="1">
        <text>[protein]-peptidylproline (omega=180) = [protein]-peptidylproline (omega=0)</text>
        <dbReference type="Rhea" id="RHEA:16237"/>
        <dbReference type="Rhea" id="RHEA-COMP:10747"/>
        <dbReference type="Rhea" id="RHEA-COMP:10748"/>
        <dbReference type="ChEBI" id="CHEBI:83833"/>
        <dbReference type="ChEBI" id="CHEBI:83834"/>
        <dbReference type="EC" id="5.2.1.8"/>
    </reaction>
</comment>
<accession>A0ABT2S6Y5</accession>
<dbReference type="PANTHER" id="PTHR47245">
    <property type="entry name" value="PEPTIDYLPROLYL ISOMERASE"/>
    <property type="match status" value="1"/>
</dbReference>
<name>A0ABT2S6Y5_9FIRM</name>
<evidence type="ECO:0000256" key="4">
    <source>
        <dbReference type="ARBA" id="ARBA00023110"/>
    </source>
</evidence>
<dbReference type="EC" id="5.2.1.8" evidence="2"/>
<keyword evidence="5 6" id="KW-0413">Isomerase</keyword>
<dbReference type="SUPFAM" id="SSF54534">
    <property type="entry name" value="FKBP-like"/>
    <property type="match status" value="1"/>
</dbReference>
<evidence type="ECO:0000313" key="9">
    <source>
        <dbReference type="EMBL" id="MCU6700243.1"/>
    </source>
</evidence>
<evidence type="ECO:0000313" key="10">
    <source>
        <dbReference type="Proteomes" id="UP001207605"/>
    </source>
</evidence>
<dbReference type="InterPro" id="IPR050245">
    <property type="entry name" value="PrsA_foldase"/>
</dbReference>
<dbReference type="SUPFAM" id="SSF109998">
    <property type="entry name" value="Triger factor/SurA peptide-binding domain-like"/>
    <property type="match status" value="1"/>
</dbReference>
<comment type="caution">
    <text evidence="9">The sequence shown here is derived from an EMBL/GenBank/DDBJ whole genome shotgun (WGS) entry which is preliminary data.</text>
</comment>
<dbReference type="InterPro" id="IPR027304">
    <property type="entry name" value="Trigger_fact/SurA_dom_sf"/>
</dbReference>
<dbReference type="PROSITE" id="PS51257">
    <property type="entry name" value="PROKAR_LIPOPROTEIN"/>
    <property type="match status" value="1"/>
</dbReference>
<protein>
    <recommendedName>
        <fullName evidence="2">peptidylprolyl isomerase</fullName>
        <ecNumber evidence="2">5.2.1.8</ecNumber>
    </recommendedName>
</protein>
<dbReference type="EMBL" id="JAOQJV010000009">
    <property type="protein sequence ID" value="MCU6700243.1"/>
    <property type="molecule type" value="Genomic_DNA"/>
</dbReference>